<dbReference type="Proteomes" id="UP000757540">
    <property type="component" value="Unassembled WGS sequence"/>
</dbReference>
<name>A0ABX2A5U7_9MICO</name>
<feature type="region of interest" description="Disordered" evidence="1">
    <location>
        <begin position="100"/>
        <end position="140"/>
    </location>
</feature>
<protein>
    <submittedName>
        <fullName evidence="2">Uncharacterized protein</fullName>
    </submittedName>
</protein>
<accession>A0ABX2A5U7</accession>
<organism evidence="2 3">
    <name type="scientific">Isoptericola halotolerans</name>
    <dbReference type="NCBI Taxonomy" id="300560"/>
    <lineage>
        <taxon>Bacteria</taxon>
        <taxon>Bacillati</taxon>
        <taxon>Actinomycetota</taxon>
        <taxon>Actinomycetes</taxon>
        <taxon>Micrococcales</taxon>
        <taxon>Promicromonosporaceae</taxon>
        <taxon>Isoptericola</taxon>
    </lineage>
</organism>
<evidence type="ECO:0000313" key="2">
    <source>
        <dbReference type="EMBL" id="NOV98227.1"/>
    </source>
</evidence>
<gene>
    <name evidence="2" type="ORF">HDG69_002812</name>
</gene>
<reference evidence="2 3" key="1">
    <citation type="submission" date="2020-05" db="EMBL/GenBank/DDBJ databases">
        <title>Genomic Encyclopedia of Type Strains, Phase III (KMG-III): the genomes of soil and plant-associated and newly described type strains.</title>
        <authorList>
            <person name="Whitman W."/>
        </authorList>
    </citation>
    <scope>NUCLEOTIDE SEQUENCE [LARGE SCALE GENOMIC DNA]</scope>
    <source>
        <strain evidence="2 3">KCTC 19046</strain>
    </source>
</reference>
<comment type="caution">
    <text evidence="2">The sequence shown here is derived from an EMBL/GenBank/DDBJ whole genome shotgun (WGS) entry which is preliminary data.</text>
</comment>
<evidence type="ECO:0000313" key="3">
    <source>
        <dbReference type="Proteomes" id="UP000757540"/>
    </source>
</evidence>
<feature type="compositionally biased region" description="Polar residues" evidence="1">
    <location>
        <begin position="100"/>
        <end position="117"/>
    </location>
</feature>
<sequence>MTSPAAVLEMVRRGRTPLPRIAIVTAATSGTPMSVTVRFVEGGATFRPLVLTHLPLPAVGSHCLILPADGGWVYAGAVADPSGAVDYRTVDLLLEHNWHKSNSSASPTPWQSQSDRGSSGYVEQGRWGPQEGGPGAPTPTALPTVDYATILLHNLAALDAIAAAAGTVHLVELVMTRTDLATPVQASPRMYGHQYTASSPPVVGQEPVPTPGFGPLSLPGFSSGQTARWVLPAAWTTALASSAIEGIGFYSESTADRFFSSPEGSALALNARLVVTYTAPTDLWE</sequence>
<keyword evidence="3" id="KW-1185">Reference proteome</keyword>
<evidence type="ECO:0000256" key="1">
    <source>
        <dbReference type="SAM" id="MobiDB-lite"/>
    </source>
</evidence>
<proteinExistence type="predicted"/>
<dbReference type="EMBL" id="JABEZU010000003">
    <property type="protein sequence ID" value="NOV98227.1"/>
    <property type="molecule type" value="Genomic_DNA"/>
</dbReference>
<dbReference type="RefSeq" id="WP_171784438.1">
    <property type="nucleotide sequence ID" value="NZ_BAAAML010000023.1"/>
</dbReference>